<dbReference type="Gene3D" id="3.40.50.720">
    <property type="entry name" value="NAD(P)-binding Rossmann-like Domain"/>
    <property type="match status" value="1"/>
</dbReference>
<evidence type="ECO:0000313" key="11">
    <source>
        <dbReference type="EMBL" id="EEB09447.2"/>
    </source>
</evidence>
<dbReference type="VEuPathDB" id="FungiDB:SJAG_04652"/>
<dbReference type="InterPro" id="IPR036291">
    <property type="entry name" value="NAD(P)-bd_dom_sf"/>
</dbReference>
<dbReference type="EC" id="1.3.1.13" evidence="9"/>
<dbReference type="RefSeq" id="XP_002175740.2">
    <property type="nucleotide sequence ID" value="XM_002175704.2"/>
</dbReference>
<dbReference type="GO" id="GO:0070403">
    <property type="term" value="F:NAD+ binding"/>
    <property type="evidence" value="ECO:0000318"/>
    <property type="project" value="GO_Central"/>
</dbReference>
<evidence type="ECO:0000256" key="1">
    <source>
        <dbReference type="ARBA" id="ARBA00007964"/>
    </source>
</evidence>
<dbReference type="Pfam" id="PF03446">
    <property type="entry name" value="NAD_binding_2"/>
    <property type="match status" value="1"/>
</dbReference>
<dbReference type="InterPro" id="IPR006115">
    <property type="entry name" value="6PGDH_NADP-bd"/>
</dbReference>
<sequence length="441" mass="49657">MAVYDASQLEKMKETFTIGIIGLGDMGRLYANVISKAGWKVNACDTPDKTEELKKEFAPTSICIMDDGFAVSRASDYIIYSVEAEKIDAVVGKYGPATKMGAIVGGQTSCKTPEIAAFEKYLPEDVQIISCHSLHGPAVNPKSQPLIIIRHRASDEAFAVVNYMFQCFGSSLAYLSAGEHDRITADTQAVTHAAFLTMGAAWHSNQQYPWEINRWCGGIENIKMNLSLRIYSSKWHVYAGLAILNPYARKQIKQYAASVTDLYKLAVTGRNEEFERRVRAAGIAVFGEHRDHNYSGLLLSDDLLDQYSISNVPNDKTVPNSHLSILAIVDSWAKLGIKPQKQMICSTPLFRLWVGVAEYIFRQPEMLDRAIKVMLRQSDFCSDDLEFVIAARSWSDCVENGDFDTYKKRFLKTKEYFRPRFEESRVVCNAMISKLMENLHK</sequence>
<keyword evidence="5 9" id="KW-0560">Oxidoreductase</keyword>
<dbReference type="GeneID" id="7049815"/>
<dbReference type="Proteomes" id="UP000001744">
    <property type="component" value="Unassembled WGS sequence"/>
</dbReference>
<keyword evidence="2 9" id="KW-0827">Tyrosine biosynthesis</keyword>
<dbReference type="OrthoDB" id="5399569at2759"/>
<dbReference type="GO" id="GO:0008977">
    <property type="term" value="F:prephenate dehydrogenase (NAD+) activity"/>
    <property type="evidence" value="ECO:0000318"/>
    <property type="project" value="GO_Central"/>
</dbReference>
<name>B6K7E3_SCHJY</name>
<comment type="catalytic activity">
    <reaction evidence="7 9">
        <text>prephenate + NADP(+) = 3-(4-hydroxyphenyl)pyruvate + CO2 + NADPH</text>
        <dbReference type="Rhea" id="RHEA:21640"/>
        <dbReference type="ChEBI" id="CHEBI:16526"/>
        <dbReference type="ChEBI" id="CHEBI:29934"/>
        <dbReference type="ChEBI" id="CHEBI:36242"/>
        <dbReference type="ChEBI" id="CHEBI:57783"/>
        <dbReference type="ChEBI" id="CHEBI:58349"/>
        <dbReference type="EC" id="1.3.1.13"/>
    </reaction>
</comment>
<dbReference type="eggNOG" id="KOG2380">
    <property type="taxonomic scope" value="Eukaryota"/>
</dbReference>
<dbReference type="HOGENOM" id="CLU_031403_1_0_1"/>
<dbReference type="FunFam" id="3.40.50.720:FF:000339">
    <property type="entry name" value="Prephenate dehydrogenase [NADP(+)]"/>
    <property type="match status" value="1"/>
</dbReference>
<evidence type="ECO:0000256" key="9">
    <source>
        <dbReference type="PIRNR" id="PIRNR036510"/>
    </source>
</evidence>
<reference evidence="11 13" key="1">
    <citation type="journal article" date="2011" name="Science">
        <title>Comparative functional genomics of the fission yeasts.</title>
        <authorList>
            <person name="Rhind N."/>
            <person name="Chen Z."/>
            <person name="Yassour M."/>
            <person name="Thompson D.A."/>
            <person name="Haas B.J."/>
            <person name="Habib N."/>
            <person name="Wapinski I."/>
            <person name="Roy S."/>
            <person name="Lin M.F."/>
            <person name="Heiman D.I."/>
            <person name="Young S.K."/>
            <person name="Furuya K."/>
            <person name="Guo Y."/>
            <person name="Pidoux A."/>
            <person name="Chen H.M."/>
            <person name="Robbertse B."/>
            <person name="Goldberg J.M."/>
            <person name="Aoki K."/>
            <person name="Bayne E.H."/>
            <person name="Berlin A.M."/>
            <person name="Desjardins C.A."/>
            <person name="Dobbs E."/>
            <person name="Dukaj L."/>
            <person name="Fan L."/>
            <person name="FitzGerald M.G."/>
            <person name="French C."/>
            <person name="Gujja S."/>
            <person name="Hansen K."/>
            <person name="Keifenheim D."/>
            <person name="Levin J.Z."/>
            <person name="Mosher R.A."/>
            <person name="Mueller C.A."/>
            <person name="Pfiffner J."/>
            <person name="Priest M."/>
            <person name="Russ C."/>
            <person name="Smialowska A."/>
            <person name="Swoboda P."/>
            <person name="Sykes S.M."/>
            <person name="Vaughn M."/>
            <person name="Vengrova S."/>
            <person name="Yoder R."/>
            <person name="Zeng Q."/>
            <person name="Allshire R."/>
            <person name="Baulcombe D."/>
            <person name="Birren B.W."/>
            <person name="Brown W."/>
            <person name="Ekwall K."/>
            <person name="Kellis M."/>
            <person name="Leatherwood J."/>
            <person name="Levin H."/>
            <person name="Margalit H."/>
            <person name="Martienssen R."/>
            <person name="Nieduszynski C.A."/>
            <person name="Spatafora J.W."/>
            <person name="Friedman N."/>
            <person name="Dalgaard J.Z."/>
            <person name="Baumann P."/>
            <person name="Niki H."/>
            <person name="Regev A."/>
            <person name="Nusbaum C."/>
        </authorList>
    </citation>
    <scope>NUCLEOTIDE SEQUENCE [LARGE SCALE GENOMIC DNA]</scope>
    <source>
        <strain evidence="13">yFS275 / FY16936</strain>
    </source>
</reference>
<dbReference type="PANTHER" id="PTHR21363:SF0">
    <property type="entry name" value="PREPHENATE DEHYDROGENASE [NADP(+)]"/>
    <property type="match status" value="1"/>
</dbReference>
<evidence type="ECO:0000256" key="4">
    <source>
        <dbReference type="ARBA" id="ARBA00022857"/>
    </source>
</evidence>
<keyword evidence="13" id="KW-1185">Reference proteome</keyword>
<dbReference type="PANTHER" id="PTHR21363">
    <property type="entry name" value="PREPHENATE DEHYDROGENASE"/>
    <property type="match status" value="1"/>
</dbReference>
<dbReference type="AlphaFoldDB" id="B6K7E3"/>
<gene>
    <name evidence="12" type="primary">tyr1</name>
    <name evidence="11" type="ORF">SJAG_04652</name>
</gene>
<keyword evidence="4 9" id="KW-0521">NADP</keyword>
<protein>
    <recommendedName>
        <fullName evidence="9">Prephenate dehydrogenase [NADP(+)]</fullName>
        <shortName evidence="9">PRDH</shortName>
        <ecNumber evidence="9">1.3.1.13</ecNumber>
    </recommendedName>
</protein>
<dbReference type="UniPathway" id="UPA00122">
    <property type="reaction ID" value="UER00962"/>
</dbReference>
<dbReference type="Gene3D" id="1.10.3660.10">
    <property type="entry name" value="6-phosphogluconate dehydrogenase C-terminal like domain"/>
    <property type="match status" value="2"/>
</dbReference>
<keyword evidence="6 9" id="KW-0057">Aromatic amino acid biosynthesis</keyword>
<dbReference type="PROSITE" id="PS51176">
    <property type="entry name" value="PDH_ADH"/>
    <property type="match status" value="1"/>
</dbReference>
<evidence type="ECO:0000259" key="10">
    <source>
        <dbReference type="PROSITE" id="PS51176"/>
    </source>
</evidence>
<evidence type="ECO:0000256" key="5">
    <source>
        <dbReference type="ARBA" id="ARBA00023002"/>
    </source>
</evidence>
<dbReference type="OMA" id="WRVNACD"/>
<organism evidence="11 13">
    <name type="scientific">Schizosaccharomyces japonicus (strain yFS275 / FY16936)</name>
    <name type="common">Fission yeast</name>
    <dbReference type="NCBI Taxonomy" id="402676"/>
    <lineage>
        <taxon>Eukaryota</taxon>
        <taxon>Fungi</taxon>
        <taxon>Dikarya</taxon>
        <taxon>Ascomycota</taxon>
        <taxon>Taphrinomycotina</taxon>
        <taxon>Schizosaccharomycetes</taxon>
        <taxon>Schizosaccharomycetales</taxon>
        <taxon>Schizosaccharomycetaceae</taxon>
        <taxon>Schizosaccharomyces</taxon>
    </lineage>
</organism>
<dbReference type="SUPFAM" id="SSF51735">
    <property type="entry name" value="NAD(P)-binding Rossmann-fold domains"/>
    <property type="match status" value="1"/>
</dbReference>
<comment type="pathway">
    <text evidence="8 9">Amino-acid biosynthesis; L-tyrosine biosynthesis; (4-hydroxyphenyl)pyruvate from prephenate (NADP(+) route): step 1/1.</text>
</comment>
<dbReference type="InterPro" id="IPR012385">
    <property type="entry name" value="Prephenate_DH_fun"/>
</dbReference>
<dbReference type="GO" id="GO:0006571">
    <property type="term" value="P:tyrosine biosynthetic process"/>
    <property type="evidence" value="ECO:0000318"/>
    <property type="project" value="GO_Central"/>
</dbReference>
<feature type="domain" description="Prephenate/arogenate dehydrogenase" evidence="10">
    <location>
        <begin position="16"/>
        <end position="296"/>
    </location>
</feature>
<dbReference type="Pfam" id="PF20463">
    <property type="entry name" value="PDH_C"/>
    <property type="match status" value="1"/>
</dbReference>
<accession>B6K7E3</accession>
<dbReference type="SUPFAM" id="SSF48179">
    <property type="entry name" value="6-phosphogluconate dehydrogenase C-terminal domain-like"/>
    <property type="match status" value="2"/>
</dbReference>
<dbReference type="EMBL" id="KE651168">
    <property type="protein sequence ID" value="EEB09447.2"/>
    <property type="molecule type" value="Genomic_DNA"/>
</dbReference>
<evidence type="ECO:0000313" key="12">
    <source>
        <dbReference type="JaponicusDB" id="SJAG_04652"/>
    </source>
</evidence>
<dbReference type="FunFam" id="1.10.3660.10:FF:000004">
    <property type="entry name" value="Prephenate dehydrogenase [NADP(+)]"/>
    <property type="match status" value="1"/>
</dbReference>
<evidence type="ECO:0000256" key="6">
    <source>
        <dbReference type="ARBA" id="ARBA00023141"/>
    </source>
</evidence>
<dbReference type="InterPro" id="IPR050812">
    <property type="entry name" value="Preph/Arog_dehydrog"/>
</dbReference>
<evidence type="ECO:0000256" key="2">
    <source>
        <dbReference type="ARBA" id="ARBA00022498"/>
    </source>
</evidence>
<dbReference type="GO" id="GO:0004665">
    <property type="term" value="F:prephenate dehydrogenase (NADP+) activity"/>
    <property type="evidence" value="ECO:0007669"/>
    <property type="project" value="UniProtKB-UniRule"/>
</dbReference>
<comment type="similarity">
    <text evidence="1 9">Belongs to the prephenate/arogenate dehydrogenase family.</text>
</comment>
<evidence type="ECO:0000313" key="13">
    <source>
        <dbReference type="Proteomes" id="UP000001744"/>
    </source>
</evidence>
<proteinExistence type="inferred from homology"/>
<dbReference type="InterPro" id="IPR008927">
    <property type="entry name" value="6-PGluconate_DH-like_C_sf"/>
</dbReference>
<dbReference type="PIRSF" id="PIRSF036510">
    <property type="entry name" value="PDH_fung"/>
    <property type="match status" value="1"/>
</dbReference>
<keyword evidence="3 9" id="KW-0028">Amino-acid biosynthesis</keyword>
<evidence type="ECO:0000256" key="3">
    <source>
        <dbReference type="ARBA" id="ARBA00022605"/>
    </source>
</evidence>
<dbReference type="STRING" id="402676.B6K7E3"/>
<dbReference type="InterPro" id="IPR003099">
    <property type="entry name" value="Prephen_DH"/>
</dbReference>
<dbReference type="JaponicusDB" id="SJAG_04652">
    <property type="gene designation" value="tyr1"/>
</dbReference>
<evidence type="ECO:0000256" key="7">
    <source>
        <dbReference type="ARBA" id="ARBA00051295"/>
    </source>
</evidence>
<evidence type="ECO:0000256" key="8">
    <source>
        <dbReference type="ARBA" id="ARBA00060605"/>
    </source>
</evidence>
<dbReference type="InterPro" id="IPR046825">
    <property type="entry name" value="PDH_C"/>
</dbReference>